<dbReference type="SUPFAM" id="SSF46626">
    <property type="entry name" value="Cytochrome c"/>
    <property type="match status" value="1"/>
</dbReference>
<keyword evidence="12" id="KW-1185">Reference proteome</keyword>
<feature type="chain" id="PRO_5038614793" evidence="9">
    <location>
        <begin position="24"/>
        <end position="112"/>
    </location>
</feature>
<evidence type="ECO:0000256" key="9">
    <source>
        <dbReference type="SAM" id="SignalP"/>
    </source>
</evidence>
<dbReference type="AlphaFoldDB" id="A0A9D5DXD9"/>
<dbReference type="Proteomes" id="UP000051061">
    <property type="component" value="Unassembled WGS sequence"/>
</dbReference>
<accession>A0A9D5DXD9</accession>
<evidence type="ECO:0000256" key="3">
    <source>
        <dbReference type="ARBA" id="ARBA00022723"/>
    </source>
</evidence>
<protein>
    <submittedName>
        <fullName evidence="11">Cytochrome C551</fullName>
    </submittedName>
</protein>
<dbReference type="PANTHER" id="PTHR37823:SF4">
    <property type="entry name" value="MENAQUINOL-CYTOCHROME C REDUCTASE CYTOCHROME B_C SUBUNIT"/>
    <property type="match status" value="1"/>
</dbReference>
<evidence type="ECO:0000313" key="12">
    <source>
        <dbReference type="Proteomes" id="UP000051061"/>
    </source>
</evidence>
<dbReference type="InterPro" id="IPR012218">
    <property type="entry name" value="Cyt_c_BACSU-c550-type"/>
</dbReference>
<dbReference type="Pfam" id="PF13442">
    <property type="entry name" value="Cytochrome_CBB3"/>
    <property type="match status" value="1"/>
</dbReference>
<dbReference type="PIRSF" id="PIRSF000025">
    <property type="entry name" value="Cytc_Bsub_c550"/>
    <property type="match status" value="1"/>
</dbReference>
<dbReference type="GO" id="GO:0020037">
    <property type="term" value="F:heme binding"/>
    <property type="evidence" value="ECO:0007669"/>
    <property type="project" value="InterPro"/>
</dbReference>
<evidence type="ECO:0000256" key="5">
    <source>
        <dbReference type="ARBA" id="ARBA00023004"/>
    </source>
</evidence>
<evidence type="ECO:0000256" key="6">
    <source>
        <dbReference type="PIRSR" id="PIRSR000025-1"/>
    </source>
</evidence>
<dbReference type="GO" id="GO:0009055">
    <property type="term" value="F:electron transfer activity"/>
    <property type="evidence" value="ECO:0007669"/>
    <property type="project" value="InterPro"/>
</dbReference>
<dbReference type="InterPro" id="IPR009056">
    <property type="entry name" value="Cyt_c-like_dom"/>
</dbReference>
<feature type="binding site" description="covalent" evidence="6">
    <location>
        <position position="57"/>
    </location>
    <ligand>
        <name>heme c</name>
        <dbReference type="ChEBI" id="CHEBI:61717"/>
    </ligand>
</feature>
<dbReference type="PANTHER" id="PTHR37823">
    <property type="entry name" value="CYTOCHROME C-553-LIKE"/>
    <property type="match status" value="1"/>
</dbReference>
<feature type="domain" description="Cytochrome c" evidence="10">
    <location>
        <begin position="41"/>
        <end position="112"/>
    </location>
</feature>
<dbReference type="InterPro" id="IPR036909">
    <property type="entry name" value="Cyt_c-like_dom_sf"/>
</dbReference>
<dbReference type="GO" id="GO:0016020">
    <property type="term" value="C:membrane"/>
    <property type="evidence" value="ECO:0007669"/>
    <property type="project" value="InterPro"/>
</dbReference>
<evidence type="ECO:0000256" key="7">
    <source>
        <dbReference type="PIRSR" id="PIRSR000025-2"/>
    </source>
</evidence>
<dbReference type="EMBL" id="LJJD01000003">
    <property type="protein sequence ID" value="KQL58953.1"/>
    <property type="molecule type" value="Genomic_DNA"/>
</dbReference>
<feature type="region of interest" description="Disordered" evidence="8">
    <location>
        <begin position="87"/>
        <end position="112"/>
    </location>
</feature>
<keyword evidence="9" id="KW-0732">Signal</keyword>
<keyword evidence="4" id="KW-0249">Electron transport</keyword>
<feature type="signal peptide" evidence="9">
    <location>
        <begin position="1"/>
        <end position="23"/>
    </location>
</feature>
<dbReference type="InterPro" id="IPR051811">
    <property type="entry name" value="Cytochrome_c550/c551-like"/>
</dbReference>
<feature type="binding site" description="axial binding residue" evidence="7">
    <location>
        <position position="58"/>
    </location>
    <ligand>
        <name>heme c</name>
        <dbReference type="ChEBI" id="CHEBI:61717"/>
    </ligand>
    <ligandPart>
        <name>Fe</name>
        <dbReference type="ChEBI" id="CHEBI:18248"/>
    </ligandPart>
</feature>
<keyword evidence="2 6" id="KW-0349">Heme</keyword>
<feature type="binding site" description="covalent" evidence="6">
    <location>
        <position position="54"/>
    </location>
    <ligand>
        <name>heme c</name>
        <dbReference type="ChEBI" id="CHEBI:61717"/>
    </ligand>
</feature>
<gene>
    <name evidence="11" type="ORF">AN965_00705</name>
</gene>
<evidence type="ECO:0000256" key="4">
    <source>
        <dbReference type="ARBA" id="ARBA00022982"/>
    </source>
</evidence>
<dbReference type="GO" id="GO:0005506">
    <property type="term" value="F:iron ion binding"/>
    <property type="evidence" value="ECO:0007669"/>
    <property type="project" value="InterPro"/>
</dbReference>
<keyword evidence="1" id="KW-0813">Transport</keyword>
<comment type="caution">
    <text evidence="11">The sequence shown here is derived from an EMBL/GenBank/DDBJ whole genome shotgun (WGS) entry which is preliminary data.</text>
</comment>
<dbReference type="PROSITE" id="PS51257">
    <property type="entry name" value="PROKAR_LIPOPROTEIN"/>
    <property type="match status" value="1"/>
</dbReference>
<sequence>MKRFLLISSLLLLVSACSNGDQAEEQETRETENENIVINDYNSVAAEESYQQSCIHCHGDQLQGLSGPALVDNGLSPESIKDILENGRGTMPAQTALSEDEMDNLSNWLADQ</sequence>
<keyword evidence="3 7" id="KW-0479">Metal-binding</keyword>
<reference evidence="11 12" key="1">
    <citation type="submission" date="2015-09" db="EMBL/GenBank/DDBJ databases">
        <title>Genome sequencing project for genomic taxonomy and phylogenomics of Bacillus-like bacteria.</title>
        <authorList>
            <person name="Liu B."/>
            <person name="Wang J."/>
            <person name="Zhu Y."/>
            <person name="Liu G."/>
            <person name="Chen Q."/>
            <person name="Chen Z."/>
            <person name="Lan J."/>
            <person name="Che J."/>
            <person name="Ge C."/>
            <person name="Shi H."/>
            <person name="Pan Z."/>
            <person name="Liu X."/>
        </authorList>
    </citation>
    <scope>NUCLEOTIDE SEQUENCE [LARGE SCALE GENOMIC DNA]</scope>
    <source>
        <strain evidence="11 12">DSM 19153</strain>
    </source>
</reference>
<evidence type="ECO:0000256" key="1">
    <source>
        <dbReference type="ARBA" id="ARBA00022448"/>
    </source>
</evidence>
<name>A0A9D5DXD9_9BACI</name>
<organism evidence="11 12">
    <name type="scientific">Alkalicoccobacillus plakortidis</name>
    <dbReference type="NCBI Taxonomy" id="444060"/>
    <lineage>
        <taxon>Bacteria</taxon>
        <taxon>Bacillati</taxon>
        <taxon>Bacillota</taxon>
        <taxon>Bacilli</taxon>
        <taxon>Bacillales</taxon>
        <taxon>Bacillaceae</taxon>
        <taxon>Alkalicoccobacillus</taxon>
    </lineage>
</organism>
<keyword evidence="5 7" id="KW-0408">Iron</keyword>
<dbReference type="Gene3D" id="1.10.760.10">
    <property type="entry name" value="Cytochrome c-like domain"/>
    <property type="match status" value="1"/>
</dbReference>
<evidence type="ECO:0000313" key="11">
    <source>
        <dbReference type="EMBL" id="KQL58953.1"/>
    </source>
</evidence>
<evidence type="ECO:0000256" key="8">
    <source>
        <dbReference type="SAM" id="MobiDB-lite"/>
    </source>
</evidence>
<dbReference type="PROSITE" id="PS51007">
    <property type="entry name" value="CYTC"/>
    <property type="match status" value="1"/>
</dbReference>
<evidence type="ECO:0000256" key="2">
    <source>
        <dbReference type="ARBA" id="ARBA00022617"/>
    </source>
</evidence>
<feature type="binding site" description="axial binding residue" evidence="7">
    <location>
        <position position="91"/>
    </location>
    <ligand>
        <name>heme c</name>
        <dbReference type="ChEBI" id="CHEBI:61717"/>
    </ligand>
    <ligandPart>
        <name>Fe</name>
        <dbReference type="ChEBI" id="CHEBI:18248"/>
    </ligandPart>
</feature>
<comment type="PTM">
    <text evidence="6">Binds 1 heme c group covalently per subunit.</text>
</comment>
<proteinExistence type="predicted"/>
<evidence type="ECO:0000259" key="10">
    <source>
        <dbReference type="PROSITE" id="PS51007"/>
    </source>
</evidence>